<dbReference type="Proteomes" id="UP001165074">
    <property type="component" value="Unassembled WGS sequence"/>
</dbReference>
<dbReference type="InterPro" id="IPR035900">
    <property type="entry name" value="Colicin_E_sf"/>
</dbReference>
<organism evidence="2 3">
    <name type="scientific">Actinoallomurus iriomotensis</name>
    <dbReference type="NCBI Taxonomy" id="478107"/>
    <lineage>
        <taxon>Bacteria</taxon>
        <taxon>Bacillati</taxon>
        <taxon>Actinomycetota</taxon>
        <taxon>Actinomycetes</taxon>
        <taxon>Streptosporangiales</taxon>
        <taxon>Thermomonosporaceae</taxon>
        <taxon>Actinoallomurus</taxon>
    </lineage>
</organism>
<protein>
    <submittedName>
        <fullName evidence="2">Uncharacterized protein</fullName>
    </submittedName>
</protein>
<evidence type="ECO:0000313" key="2">
    <source>
        <dbReference type="EMBL" id="GLY83684.1"/>
    </source>
</evidence>
<keyword evidence="3" id="KW-1185">Reference proteome</keyword>
<gene>
    <name evidence="2" type="ORF">Airi02_016130</name>
</gene>
<name>A0A9W6RY75_9ACTN</name>
<evidence type="ECO:0000313" key="3">
    <source>
        <dbReference type="Proteomes" id="UP001165074"/>
    </source>
</evidence>
<accession>A0A9W6RY75</accession>
<sequence length="149" mass="16358">MGAMELRPELSPPPVGRSRREELSREIERISGLLYAGEPAGEAIAAFNAETGHAYDASDFAEYHGWRSLDDFAVEAARPAYPKVPDVTRDEFVEIVRRLLAADPETDYYLLLLRANVAHPGASDLIYQAGPGDAEQIVDALLSHRPIAL</sequence>
<proteinExistence type="predicted"/>
<feature type="region of interest" description="Disordered" evidence="1">
    <location>
        <begin position="1"/>
        <end position="22"/>
    </location>
</feature>
<evidence type="ECO:0000256" key="1">
    <source>
        <dbReference type="SAM" id="MobiDB-lite"/>
    </source>
</evidence>
<dbReference type="AlphaFoldDB" id="A0A9W6RY75"/>
<dbReference type="EMBL" id="BSTK01000002">
    <property type="protein sequence ID" value="GLY83684.1"/>
    <property type="molecule type" value="Genomic_DNA"/>
</dbReference>
<dbReference type="Gene3D" id="1.10.1200.20">
    <property type="entry name" value="Colicin E immunity protein"/>
    <property type="match status" value="1"/>
</dbReference>
<reference evidence="2" key="1">
    <citation type="submission" date="2023-03" db="EMBL/GenBank/DDBJ databases">
        <title>Actinoallomurus iriomotensis NBRC 103684.</title>
        <authorList>
            <person name="Ichikawa N."/>
            <person name="Sato H."/>
            <person name="Tonouchi N."/>
        </authorList>
    </citation>
    <scope>NUCLEOTIDE SEQUENCE</scope>
    <source>
        <strain evidence="2">NBRC 103684</strain>
    </source>
</reference>
<comment type="caution">
    <text evidence="2">The sequence shown here is derived from an EMBL/GenBank/DDBJ whole genome shotgun (WGS) entry which is preliminary data.</text>
</comment>